<dbReference type="InterPro" id="IPR052110">
    <property type="entry name" value="MCFD2-like"/>
</dbReference>
<dbReference type="PROSITE" id="PS00018">
    <property type="entry name" value="EF_HAND_1"/>
    <property type="match status" value="1"/>
</dbReference>
<dbReference type="PANTHER" id="PTHR23104:SF17">
    <property type="entry name" value="EF-HAND DOMAIN-CONTAINING PROTEIN"/>
    <property type="match status" value="1"/>
</dbReference>
<dbReference type="EMBL" id="GIFC01013474">
    <property type="protein sequence ID" value="MXU95557.1"/>
    <property type="molecule type" value="Transcribed_RNA"/>
</dbReference>
<sequence>MPWRQCSLTTLLTCAAVLITWLTPADGVRSLQDEQLSADLADLRSKYSAAEIVRDTDHIRRDLSRVLHLAQLGELETEETTFYFMRMHDYDDNDKLDGLEMMQAFGHLMEHNNETADEKKLLGMVDSLLSVDVNLDGYVSYPEWISYVRSARNVPPGHPESPQTQLPKREDSKERYEAREATPHPHREQ</sequence>
<name>A0A6B0V0A3_IXORI</name>
<evidence type="ECO:0000256" key="1">
    <source>
        <dbReference type="ARBA" id="ARBA00022729"/>
    </source>
</evidence>
<dbReference type="SUPFAM" id="SSF47473">
    <property type="entry name" value="EF-hand"/>
    <property type="match status" value="1"/>
</dbReference>
<keyword evidence="2" id="KW-0677">Repeat</keyword>
<evidence type="ECO:0000256" key="3">
    <source>
        <dbReference type="ARBA" id="ARBA00022837"/>
    </source>
</evidence>
<dbReference type="AlphaFoldDB" id="A0A6B0V0A3"/>
<feature type="region of interest" description="Disordered" evidence="4">
    <location>
        <begin position="151"/>
        <end position="189"/>
    </location>
</feature>
<dbReference type="PANTHER" id="PTHR23104">
    <property type="entry name" value="MULTIPLE COAGULATION FACTOR DEFICIENCY PROTEIN 2 NEURAL STEM CELL DERIVED NEURONAL SURVIVAL PROTEIN"/>
    <property type="match status" value="1"/>
</dbReference>
<proteinExistence type="predicted"/>
<evidence type="ECO:0000313" key="6">
    <source>
        <dbReference type="EMBL" id="MXU95557.1"/>
    </source>
</evidence>
<keyword evidence="1 5" id="KW-0732">Signal</keyword>
<evidence type="ECO:0000256" key="5">
    <source>
        <dbReference type="SAM" id="SignalP"/>
    </source>
</evidence>
<evidence type="ECO:0000256" key="2">
    <source>
        <dbReference type="ARBA" id="ARBA00022737"/>
    </source>
</evidence>
<feature type="compositionally biased region" description="Basic and acidic residues" evidence="4">
    <location>
        <begin position="167"/>
        <end position="189"/>
    </location>
</feature>
<protein>
    <submittedName>
        <fullName evidence="6">Putative multiple coagulation factor deficiency protein</fullName>
    </submittedName>
</protein>
<dbReference type="Gene3D" id="1.10.238.10">
    <property type="entry name" value="EF-hand"/>
    <property type="match status" value="1"/>
</dbReference>
<dbReference type="InterPro" id="IPR011992">
    <property type="entry name" value="EF-hand-dom_pair"/>
</dbReference>
<feature type="signal peptide" evidence="5">
    <location>
        <begin position="1"/>
        <end position="27"/>
    </location>
</feature>
<feature type="chain" id="PRO_5025451860" evidence="5">
    <location>
        <begin position="28"/>
        <end position="189"/>
    </location>
</feature>
<dbReference type="InterPro" id="IPR018247">
    <property type="entry name" value="EF_Hand_1_Ca_BS"/>
</dbReference>
<keyword evidence="3" id="KW-0106">Calcium</keyword>
<evidence type="ECO:0000256" key="4">
    <source>
        <dbReference type="SAM" id="MobiDB-lite"/>
    </source>
</evidence>
<reference evidence="6" key="1">
    <citation type="submission" date="2019-12" db="EMBL/GenBank/DDBJ databases">
        <title>An insight into the sialome of adult female Ixodes ricinus ticks feeding for 6 days.</title>
        <authorList>
            <person name="Perner J."/>
            <person name="Ribeiro J.M.C."/>
        </authorList>
    </citation>
    <scope>NUCLEOTIDE SEQUENCE</scope>
    <source>
        <strain evidence="6">Semi-engorged</strain>
        <tissue evidence="6">Salivary glands</tissue>
    </source>
</reference>
<organism evidence="6">
    <name type="scientific">Ixodes ricinus</name>
    <name type="common">Common tick</name>
    <name type="synonym">Acarus ricinus</name>
    <dbReference type="NCBI Taxonomy" id="34613"/>
    <lineage>
        <taxon>Eukaryota</taxon>
        <taxon>Metazoa</taxon>
        <taxon>Ecdysozoa</taxon>
        <taxon>Arthropoda</taxon>
        <taxon>Chelicerata</taxon>
        <taxon>Arachnida</taxon>
        <taxon>Acari</taxon>
        <taxon>Parasitiformes</taxon>
        <taxon>Ixodida</taxon>
        <taxon>Ixodoidea</taxon>
        <taxon>Ixodidae</taxon>
        <taxon>Ixodinae</taxon>
        <taxon>Ixodes</taxon>
    </lineage>
</organism>
<accession>A0A6B0V0A3</accession>